<dbReference type="PRINTS" id="PR00783">
    <property type="entry name" value="MINTRINSICP"/>
</dbReference>
<evidence type="ECO:0000256" key="4">
    <source>
        <dbReference type="ARBA" id="ARBA00022737"/>
    </source>
</evidence>
<keyword evidence="3 10" id="KW-0812">Transmembrane</keyword>
<keyword evidence="12" id="KW-1185">Reference proteome</keyword>
<dbReference type="PANTHER" id="PTHR19139:SF199">
    <property type="entry name" value="MIP17260P"/>
    <property type="match status" value="1"/>
</dbReference>
<keyword evidence="5 10" id="KW-1133">Transmembrane helix</keyword>
<dbReference type="Pfam" id="PF00230">
    <property type="entry name" value="MIP"/>
    <property type="match status" value="1"/>
</dbReference>
<dbReference type="Proteomes" id="UP001138500">
    <property type="component" value="Unassembled WGS sequence"/>
</dbReference>
<feature type="transmembrane region" description="Helical" evidence="10">
    <location>
        <begin position="192"/>
        <end position="213"/>
    </location>
</feature>
<dbReference type="InterPro" id="IPR000425">
    <property type="entry name" value="MIP"/>
</dbReference>
<feature type="compositionally biased region" description="Polar residues" evidence="9">
    <location>
        <begin position="364"/>
        <end position="384"/>
    </location>
</feature>
<comment type="caution">
    <text evidence="11">The sequence shown here is derived from an EMBL/GenBank/DDBJ whole genome shotgun (WGS) entry which is preliminary data.</text>
</comment>
<feature type="region of interest" description="Disordered" evidence="9">
    <location>
        <begin position="499"/>
        <end position="526"/>
    </location>
</feature>
<gene>
    <name evidence="11" type="ORF">Tdes44962_MAKER06999</name>
</gene>
<dbReference type="GO" id="GO:0015250">
    <property type="term" value="F:water channel activity"/>
    <property type="evidence" value="ECO:0007669"/>
    <property type="project" value="TreeGrafter"/>
</dbReference>
<feature type="region of interest" description="Disordered" evidence="9">
    <location>
        <begin position="352"/>
        <end position="418"/>
    </location>
</feature>
<keyword evidence="7" id="KW-0325">Glycoprotein</keyword>
<dbReference type="SUPFAM" id="SSF81338">
    <property type="entry name" value="Aquaporin-like"/>
    <property type="match status" value="1"/>
</dbReference>
<dbReference type="InterPro" id="IPR023271">
    <property type="entry name" value="Aquaporin-like"/>
</dbReference>
<comment type="catalytic activity">
    <reaction evidence="8">
        <text>H2O(in) = H2O(out)</text>
        <dbReference type="Rhea" id="RHEA:29667"/>
        <dbReference type="ChEBI" id="CHEBI:15377"/>
    </reaction>
</comment>
<evidence type="ECO:0000313" key="11">
    <source>
        <dbReference type="EMBL" id="KAH9844951.1"/>
    </source>
</evidence>
<keyword evidence="4" id="KW-0677">Repeat</keyword>
<dbReference type="EMBL" id="RIBY02000191">
    <property type="protein sequence ID" value="KAH9844951.1"/>
    <property type="molecule type" value="Genomic_DNA"/>
</dbReference>
<evidence type="ECO:0000256" key="6">
    <source>
        <dbReference type="ARBA" id="ARBA00023136"/>
    </source>
</evidence>
<keyword evidence="6 10" id="KW-0472">Membrane</keyword>
<protein>
    <submittedName>
        <fullName evidence="11">MIP aquaporin TC1A8 family protein</fullName>
    </submittedName>
</protein>
<dbReference type="AlphaFoldDB" id="A0A9W7T0C1"/>
<evidence type="ECO:0000256" key="10">
    <source>
        <dbReference type="SAM" id="Phobius"/>
    </source>
</evidence>
<evidence type="ECO:0000313" key="12">
    <source>
        <dbReference type="Proteomes" id="UP001138500"/>
    </source>
</evidence>
<name>A0A9W7T0C1_9PEZI</name>
<evidence type="ECO:0000256" key="5">
    <source>
        <dbReference type="ARBA" id="ARBA00022989"/>
    </source>
</evidence>
<proteinExistence type="inferred from homology"/>
<dbReference type="PANTHER" id="PTHR19139">
    <property type="entry name" value="AQUAPORIN TRANSPORTER"/>
    <property type="match status" value="1"/>
</dbReference>
<evidence type="ECO:0000256" key="3">
    <source>
        <dbReference type="ARBA" id="ARBA00022692"/>
    </source>
</evidence>
<feature type="region of interest" description="Disordered" evidence="9">
    <location>
        <begin position="797"/>
        <end position="818"/>
    </location>
</feature>
<evidence type="ECO:0000256" key="9">
    <source>
        <dbReference type="SAM" id="MobiDB-lite"/>
    </source>
</evidence>
<sequence length="963" mass="104380">MAAGPQRAVQTSTFMRSGPASFSANLSHHKVQDIVSYTAGASILAQINLSVLGTMNINAPLQGAAIALPFTKAANPARRVEVENDETVMRIPFAHRIPDNIRNHFVAMTGEYVGTVLFLFFALGGTQVANNINTSSGQSEASTGSNPQQLQYIALCFGFSLAVNAWVFFRISGGLFNPAVTFGMALIGALPYFRAALLFFVQILGGMTAAALVSCMFPGELTVQTSLGGGTSVVQGLFIEMFLTAELIFTIFMLAAEKHKGTFIAPVGIGLSLFIAELVGVYFTGGSLNPARSFGPAVVNHNFHGYHWIYWVGPILGSVVAAGFYKLIKTLEYETANPEQDADLTAKPLQKVYDPSKEAPPSPTTTGNTSHTYGDFASRTNGPTTDRERPVAARAQSSAVASPAMGHPDDAFAGLASGGMHSAQNGEAVDSPGMIVSDGLQAGLIAGHVVSMIWPWKIGNNASKRAKEQQQISEKRKTLTGVVASAPQLGPLDLTTSRADRRQSAPRLTGLPSGIPIAPAPAKRRESNEEATALREQVRQLEADFIKLDAERQKHINKLQAELQNHNHETEAKQRVIELRTKERDEAHKARDEARHARDDAHRSLDVFQEQVKMLQEQFGMIEERRKQVDEEAETKRKVLEETIAVKDKEMESLRSELGQVRENAQALDAGNAALKEAAEAIKIEAEKQMEALRLELKIAADKAEMIEVSNRSLNEDLEIAQAQSRAFGRLGEDLEAVKADLKQATDRADTHEAMNKELLTAKASLAAELEGAKNELTLKLDALEVKNKELESELLKAKAHAPTTAKEVNAAETPEHSEDEVLALSEELETTKTELLKARSQISELQSRAAVTTNGVHGVSHLDAPPSPASPTTATHPLRTKSSYRNEFSEPVRFTPFTAADDFRIGIDRSNGGVKVDVREWSGGARTRRGVAMEVKDAQEVMRLLPHVVAAAEMVAGEMKAK</sequence>
<evidence type="ECO:0000256" key="8">
    <source>
        <dbReference type="ARBA" id="ARBA00034651"/>
    </source>
</evidence>
<feature type="transmembrane region" description="Helical" evidence="10">
    <location>
        <begin position="233"/>
        <end position="256"/>
    </location>
</feature>
<reference evidence="11 12" key="1">
    <citation type="journal article" date="2018" name="IMA Fungus">
        <title>IMA Genome-F 10: Nine draft genome sequences of Claviceps purpurea s.lat., including C. arundinis, C. humidiphila, and C. cf. spartinae, pseudomolecules for the pitch canker pathogen Fusarium circinatum, draft genome of Davidsoniella eucalypti, Grosmannia galeiformis, Quambalaria eucalypti, and Teratosphaeria destructans.</title>
        <authorList>
            <person name="Wingfield B.D."/>
            <person name="Liu M."/>
            <person name="Nguyen H.D."/>
            <person name="Lane F.A."/>
            <person name="Morgan S.W."/>
            <person name="De Vos L."/>
            <person name="Wilken P.M."/>
            <person name="Duong T.A."/>
            <person name="Aylward J."/>
            <person name="Coetzee M.P."/>
            <person name="Dadej K."/>
            <person name="De Beer Z.W."/>
            <person name="Findlay W."/>
            <person name="Havenga M."/>
            <person name="Kolarik M."/>
            <person name="Menzies J.G."/>
            <person name="Naidoo K."/>
            <person name="Pochopski O."/>
            <person name="Shoukouhi P."/>
            <person name="Santana Q.C."/>
            <person name="Seifert K.A."/>
            <person name="Soal N."/>
            <person name="Steenkamp E.T."/>
            <person name="Tatham C.T."/>
            <person name="van der Nest M.A."/>
            <person name="Wingfield M.J."/>
        </authorList>
    </citation>
    <scope>NUCLEOTIDE SEQUENCE [LARGE SCALE GENOMIC DNA]</scope>
    <source>
        <strain evidence="11">CMW44962</strain>
    </source>
</reference>
<evidence type="ECO:0000256" key="1">
    <source>
        <dbReference type="ARBA" id="ARBA00004141"/>
    </source>
</evidence>
<feature type="transmembrane region" description="Helical" evidence="10">
    <location>
        <begin position="263"/>
        <end position="285"/>
    </location>
</feature>
<accession>A0A9W7T0C1</accession>
<comment type="subcellular location">
    <subcellularLocation>
        <location evidence="1">Membrane</location>
        <topology evidence="1">Multi-pass membrane protein</topology>
    </subcellularLocation>
</comment>
<comment type="similarity">
    <text evidence="2">Belongs to the MIP/aquaporin (TC 1.A.8) family.</text>
</comment>
<dbReference type="CDD" id="cd00333">
    <property type="entry name" value="MIP"/>
    <property type="match status" value="1"/>
</dbReference>
<evidence type="ECO:0000256" key="7">
    <source>
        <dbReference type="ARBA" id="ARBA00023180"/>
    </source>
</evidence>
<dbReference type="InterPro" id="IPR034294">
    <property type="entry name" value="Aquaporin_transptr"/>
</dbReference>
<dbReference type="FunFam" id="1.20.1080.10:FF:000024">
    <property type="entry name" value="MIP aquaporin (Eurofung)"/>
    <property type="match status" value="1"/>
</dbReference>
<organism evidence="11 12">
    <name type="scientific">Teratosphaeria destructans</name>
    <dbReference type="NCBI Taxonomy" id="418781"/>
    <lineage>
        <taxon>Eukaryota</taxon>
        <taxon>Fungi</taxon>
        <taxon>Dikarya</taxon>
        <taxon>Ascomycota</taxon>
        <taxon>Pezizomycotina</taxon>
        <taxon>Dothideomycetes</taxon>
        <taxon>Dothideomycetidae</taxon>
        <taxon>Mycosphaerellales</taxon>
        <taxon>Teratosphaeriaceae</taxon>
        <taxon>Teratosphaeria</taxon>
    </lineage>
</organism>
<evidence type="ECO:0000256" key="2">
    <source>
        <dbReference type="ARBA" id="ARBA00006175"/>
    </source>
</evidence>
<feature type="transmembrane region" description="Helical" evidence="10">
    <location>
        <begin position="112"/>
        <end position="130"/>
    </location>
</feature>
<dbReference type="GO" id="GO:0005886">
    <property type="term" value="C:plasma membrane"/>
    <property type="evidence" value="ECO:0007669"/>
    <property type="project" value="TreeGrafter"/>
</dbReference>
<feature type="compositionally biased region" description="Low complexity" evidence="9">
    <location>
        <begin position="392"/>
        <end position="404"/>
    </location>
</feature>
<reference evidence="11 12" key="2">
    <citation type="journal article" date="2021" name="Curr. Genet.">
        <title>Genetic response to nitrogen starvation in the aggressive Eucalyptus foliar pathogen Teratosphaeria destructans.</title>
        <authorList>
            <person name="Havenga M."/>
            <person name="Wingfield B.D."/>
            <person name="Wingfield M.J."/>
            <person name="Dreyer L.L."/>
            <person name="Roets F."/>
            <person name="Aylward J."/>
        </authorList>
    </citation>
    <scope>NUCLEOTIDE SEQUENCE [LARGE SCALE GENOMIC DNA]</scope>
    <source>
        <strain evidence="11">CMW44962</strain>
    </source>
</reference>
<dbReference type="OrthoDB" id="3222at2759"/>
<dbReference type="Gene3D" id="1.20.1080.10">
    <property type="entry name" value="Glycerol uptake facilitator protein"/>
    <property type="match status" value="1"/>
</dbReference>
<feature type="region of interest" description="Disordered" evidence="9">
    <location>
        <begin position="858"/>
        <end position="881"/>
    </location>
</feature>